<protein>
    <submittedName>
        <fullName evidence="2">Uncharacterized protein</fullName>
    </submittedName>
</protein>
<proteinExistence type="predicted"/>
<organism evidence="2 3">
    <name type="scientific">Lactobacillus kefiranofaciens</name>
    <dbReference type="NCBI Taxonomy" id="267818"/>
    <lineage>
        <taxon>Bacteria</taxon>
        <taxon>Bacillati</taxon>
        <taxon>Bacillota</taxon>
        <taxon>Bacilli</taxon>
        <taxon>Lactobacillales</taxon>
        <taxon>Lactobacillaceae</taxon>
        <taxon>Lactobacillus</taxon>
    </lineage>
</organism>
<dbReference type="Proteomes" id="UP000181860">
    <property type="component" value="Unassembled WGS sequence"/>
</dbReference>
<gene>
    <name evidence="2" type="ORF">SAMN02983011_01458</name>
</gene>
<feature type="transmembrane region" description="Helical" evidence="1">
    <location>
        <begin position="61"/>
        <end position="80"/>
    </location>
</feature>
<feature type="transmembrane region" description="Helical" evidence="1">
    <location>
        <begin position="7"/>
        <end position="28"/>
    </location>
</feature>
<evidence type="ECO:0000313" key="3">
    <source>
        <dbReference type="Proteomes" id="UP000181860"/>
    </source>
</evidence>
<dbReference type="EMBL" id="FMXC01000015">
    <property type="protein sequence ID" value="SDA58138.1"/>
    <property type="molecule type" value="Genomic_DNA"/>
</dbReference>
<evidence type="ECO:0000256" key="1">
    <source>
        <dbReference type="SAM" id="Phobius"/>
    </source>
</evidence>
<keyword evidence="1" id="KW-0472">Membrane</keyword>
<feature type="transmembrane region" description="Helical" evidence="1">
    <location>
        <begin position="40"/>
        <end position="56"/>
    </location>
</feature>
<evidence type="ECO:0000313" key="2">
    <source>
        <dbReference type="EMBL" id="SDA58138.1"/>
    </source>
</evidence>
<keyword evidence="1" id="KW-1133">Transmembrane helix</keyword>
<keyword evidence="3" id="KW-1185">Reference proteome</keyword>
<reference evidence="2 3" key="1">
    <citation type="submission" date="2016-10" db="EMBL/GenBank/DDBJ databases">
        <authorList>
            <person name="Varghese N."/>
            <person name="Submissions S."/>
        </authorList>
    </citation>
    <scope>NUCLEOTIDE SEQUENCE [LARGE SCALE GENOMIC DNA]</scope>
    <source>
        <strain evidence="2 3">ATCC 43761</strain>
    </source>
</reference>
<keyword evidence="1" id="KW-0812">Transmembrane</keyword>
<accession>A0ABY0MC96</accession>
<comment type="caution">
    <text evidence="2">The sequence shown here is derived from an EMBL/GenBank/DDBJ whole genome shotgun (WGS) entry which is preliminary data.</text>
</comment>
<name>A0ABY0MC96_9LACO</name>
<sequence length="85" mass="9677">MIKKIRIVLFVISSILPAAAIYTLFMNIPKGDFSIKDSPIIIYFLCIFATGILLLFPNLNYLLLSISTLLLIITITINNYHNRMD</sequence>